<evidence type="ECO:0000313" key="1">
    <source>
        <dbReference type="EMBL" id="CAB5549449.1"/>
    </source>
</evidence>
<evidence type="ECO:0000313" key="2">
    <source>
        <dbReference type="EMBL" id="CAC9203942.1"/>
    </source>
</evidence>
<dbReference type="Proteomes" id="UP000834503">
    <property type="component" value="Unassembled WGS sequence"/>
</dbReference>
<dbReference type="EMBL" id="CAIIUA010000001">
    <property type="protein sequence ID" value="CAC9203942.1"/>
    <property type="molecule type" value="Genomic_DNA"/>
</dbReference>
<proteinExistence type="predicted"/>
<reference evidence="1" key="1">
    <citation type="submission" date="2020-05" db="EMBL/GenBank/DDBJ databases">
        <authorList>
            <person name="Delgado-Blas J."/>
        </authorList>
    </citation>
    <scope>NUCLEOTIDE SEQUENCE</scope>
    <source>
        <strain evidence="1">BB1459</strain>
        <strain evidence="2">BB1480</strain>
    </source>
</reference>
<comment type="caution">
    <text evidence="1">The sequence shown here is derived from an EMBL/GenBank/DDBJ whole genome shotgun (WGS) entry which is preliminary data.</text>
</comment>
<evidence type="ECO:0000313" key="3">
    <source>
        <dbReference type="Proteomes" id="UP000834503"/>
    </source>
</evidence>
<organism evidence="1 3">
    <name type="scientific">Citrobacter werkmanii</name>
    <dbReference type="NCBI Taxonomy" id="67827"/>
    <lineage>
        <taxon>Bacteria</taxon>
        <taxon>Pseudomonadati</taxon>
        <taxon>Pseudomonadota</taxon>
        <taxon>Gammaproteobacteria</taxon>
        <taxon>Enterobacterales</taxon>
        <taxon>Enterobacteriaceae</taxon>
        <taxon>Citrobacter</taxon>
        <taxon>Citrobacter freundii complex</taxon>
    </lineage>
</organism>
<dbReference type="Proteomes" id="UP000837205">
    <property type="component" value="Unassembled WGS sequence"/>
</dbReference>
<evidence type="ECO:0000313" key="4">
    <source>
        <dbReference type="Proteomes" id="UP000837205"/>
    </source>
</evidence>
<name>A0A9N8CP56_9ENTR</name>
<dbReference type="RefSeq" id="WP_239181640.1">
    <property type="nucleotide sequence ID" value="NZ_CAHPQT010000015.1"/>
</dbReference>
<protein>
    <submittedName>
        <fullName evidence="1">Uncharacterized protein</fullName>
    </submittedName>
</protein>
<sequence>MPSLDEIAANTGTQLSTVLQAAVETISSGQEITFRLYVRQVLPLDGFVYWVNAAIIAQQELARMDITAPLTATIKGSLHRQVVTEQSESLSRDVNNIIFTPIEKADDFNVEDPNAIYLGEYEGTQFAFSRMESRYTQSGIYHYRGMAILPTMRSQIIDSPDDISDEQIISNSTPIWLALKQFATVYPSFLVPSNLRPPYIAADVRNTMPLAMASRYDAGSKQRYQFAQDSVRVTLYGFSNQMALDYVDFVVNKALEDEEFGITNMPIPVDVKSNQVEINALAKKKIVDFEVNYYQQTTREISQKLIKEAIFNYEVI</sequence>
<dbReference type="AlphaFoldDB" id="A0A9N8CP56"/>
<keyword evidence="4" id="KW-1185">Reference proteome</keyword>
<gene>
    <name evidence="1" type="ORF">GHA_02342</name>
    <name evidence="2" type="ORF">TML_02554</name>
</gene>
<dbReference type="EMBL" id="CAHPQX010000009">
    <property type="protein sequence ID" value="CAB5549449.1"/>
    <property type="molecule type" value="Genomic_DNA"/>
</dbReference>
<accession>A0A9N8CP56</accession>